<evidence type="ECO:0000256" key="4">
    <source>
        <dbReference type="ARBA" id="ARBA00022989"/>
    </source>
</evidence>
<feature type="transmembrane region" description="Helical" evidence="6">
    <location>
        <begin position="182"/>
        <end position="202"/>
    </location>
</feature>
<dbReference type="PANTHER" id="PTHR30294:SF29">
    <property type="entry name" value="MULTIDRUG ABC TRANSPORTER PERMEASE YBHS-RELATED"/>
    <property type="match status" value="1"/>
</dbReference>
<dbReference type="EMBL" id="MHIA01000002">
    <property type="protein sequence ID" value="OGY43002.1"/>
    <property type="molecule type" value="Genomic_DNA"/>
</dbReference>
<evidence type="ECO:0000313" key="8">
    <source>
        <dbReference type="Proteomes" id="UP000176260"/>
    </source>
</evidence>
<dbReference type="Pfam" id="PF12679">
    <property type="entry name" value="ABC2_membrane_2"/>
    <property type="match status" value="1"/>
</dbReference>
<feature type="transmembrane region" description="Helical" evidence="6">
    <location>
        <begin position="159"/>
        <end position="176"/>
    </location>
</feature>
<comment type="caution">
    <text evidence="7">The sequence shown here is derived from an EMBL/GenBank/DDBJ whole genome shotgun (WGS) entry which is preliminary data.</text>
</comment>
<reference evidence="7 8" key="1">
    <citation type="journal article" date="2016" name="Nat. Commun.">
        <title>Thousands of microbial genomes shed light on interconnected biogeochemical processes in an aquifer system.</title>
        <authorList>
            <person name="Anantharaman K."/>
            <person name="Brown C.T."/>
            <person name="Hug L.A."/>
            <person name="Sharon I."/>
            <person name="Castelle C.J."/>
            <person name="Probst A.J."/>
            <person name="Thomas B.C."/>
            <person name="Singh A."/>
            <person name="Wilkins M.J."/>
            <person name="Karaoz U."/>
            <person name="Brodie E.L."/>
            <person name="Williams K.H."/>
            <person name="Hubbard S.S."/>
            <person name="Banfield J.F."/>
        </authorList>
    </citation>
    <scope>NUCLEOTIDE SEQUENCE [LARGE SCALE GENOMIC DNA]</scope>
</reference>
<keyword evidence="5 6" id="KW-0472">Membrane</keyword>
<dbReference type="GO" id="GO:0005886">
    <property type="term" value="C:plasma membrane"/>
    <property type="evidence" value="ECO:0007669"/>
    <property type="project" value="UniProtKB-SubCell"/>
</dbReference>
<dbReference type="PANTHER" id="PTHR30294">
    <property type="entry name" value="MEMBRANE COMPONENT OF ABC TRANSPORTER YHHJ-RELATED"/>
    <property type="match status" value="1"/>
</dbReference>
<evidence type="ECO:0000313" key="7">
    <source>
        <dbReference type="EMBL" id="OGY43002.1"/>
    </source>
</evidence>
<evidence type="ECO:0000256" key="2">
    <source>
        <dbReference type="ARBA" id="ARBA00022475"/>
    </source>
</evidence>
<dbReference type="AlphaFoldDB" id="A0A1G1XSQ8"/>
<evidence type="ECO:0000256" key="3">
    <source>
        <dbReference type="ARBA" id="ARBA00022692"/>
    </source>
</evidence>
<evidence type="ECO:0000256" key="1">
    <source>
        <dbReference type="ARBA" id="ARBA00004651"/>
    </source>
</evidence>
<protein>
    <submittedName>
        <fullName evidence="7">ABC transporter</fullName>
    </submittedName>
</protein>
<sequence length="238" mass="27414">MNHILAITKKELKDYFNSPLAYIFISIFLVAAGWLFWRNFFLYGQASMRYYFALLPWLFLFLIPALTMKLWAEEKKLKTQEVLFTWPINDYEAVLGKFLAGVIFLLIALLLSLSIPISISQLGELDWGIIIASYLGSLLLGAVFLAIGLFISSLTDNQIISFIVSVALCFAVFIISEDIVLYVLPGFLVNFFQYLGLGYHFASINRGVLDSRDLLYYFSVIFIFIYLNIRQIESRKWK</sequence>
<feature type="transmembrane region" description="Helical" evidence="6">
    <location>
        <begin position="20"/>
        <end position="37"/>
    </location>
</feature>
<keyword evidence="3 6" id="KW-0812">Transmembrane</keyword>
<comment type="subcellular location">
    <subcellularLocation>
        <location evidence="1">Cell membrane</location>
        <topology evidence="1">Multi-pass membrane protein</topology>
    </subcellularLocation>
</comment>
<dbReference type="InterPro" id="IPR051449">
    <property type="entry name" value="ABC-2_transporter_component"/>
</dbReference>
<name>A0A1G1XSQ8_9BACT</name>
<keyword evidence="4 6" id="KW-1133">Transmembrane helix</keyword>
<dbReference type="GO" id="GO:0140359">
    <property type="term" value="F:ABC-type transporter activity"/>
    <property type="evidence" value="ECO:0007669"/>
    <property type="project" value="InterPro"/>
</dbReference>
<evidence type="ECO:0000256" key="5">
    <source>
        <dbReference type="ARBA" id="ARBA00023136"/>
    </source>
</evidence>
<feature type="transmembrane region" description="Helical" evidence="6">
    <location>
        <begin position="214"/>
        <end position="232"/>
    </location>
</feature>
<feature type="transmembrane region" description="Helical" evidence="6">
    <location>
        <begin position="49"/>
        <end position="72"/>
    </location>
</feature>
<feature type="transmembrane region" description="Helical" evidence="6">
    <location>
        <begin position="93"/>
        <end position="115"/>
    </location>
</feature>
<feature type="transmembrane region" description="Helical" evidence="6">
    <location>
        <begin position="127"/>
        <end position="152"/>
    </location>
</feature>
<evidence type="ECO:0000256" key="6">
    <source>
        <dbReference type="SAM" id="Phobius"/>
    </source>
</evidence>
<proteinExistence type="predicted"/>
<organism evidence="7 8">
    <name type="scientific">Candidatus Buchananbacteria bacterium RBG_13_39_9</name>
    <dbReference type="NCBI Taxonomy" id="1797531"/>
    <lineage>
        <taxon>Bacteria</taxon>
        <taxon>Candidatus Buchananiibacteriota</taxon>
    </lineage>
</organism>
<gene>
    <name evidence="7" type="ORF">A2Y67_03380</name>
</gene>
<keyword evidence="2" id="KW-1003">Cell membrane</keyword>
<dbReference type="Proteomes" id="UP000176260">
    <property type="component" value="Unassembled WGS sequence"/>
</dbReference>
<accession>A0A1G1XSQ8</accession>